<dbReference type="Proteomes" id="UP000053989">
    <property type="component" value="Unassembled WGS sequence"/>
</dbReference>
<dbReference type="InParanoid" id="A0A0C3DZV2"/>
<reference evidence="2" key="2">
    <citation type="submission" date="2015-01" db="EMBL/GenBank/DDBJ databases">
        <title>Evolutionary Origins and Diversification of the Mycorrhizal Mutualists.</title>
        <authorList>
            <consortium name="DOE Joint Genome Institute"/>
            <consortium name="Mycorrhizal Genomics Consortium"/>
            <person name="Kohler A."/>
            <person name="Kuo A."/>
            <person name="Nagy L.G."/>
            <person name="Floudas D."/>
            <person name="Copeland A."/>
            <person name="Barry K.W."/>
            <person name="Cichocki N."/>
            <person name="Veneault-Fourrey C."/>
            <person name="LaButti K."/>
            <person name="Lindquist E.A."/>
            <person name="Lipzen A."/>
            <person name="Lundell T."/>
            <person name="Morin E."/>
            <person name="Murat C."/>
            <person name="Riley R."/>
            <person name="Ohm R."/>
            <person name="Sun H."/>
            <person name="Tunlid A."/>
            <person name="Henrissat B."/>
            <person name="Grigoriev I.V."/>
            <person name="Hibbett D.S."/>
            <person name="Martin F."/>
        </authorList>
    </citation>
    <scope>NUCLEOTIDE SEQUENCE [LARGE SCALE GENOMIC DNA]</scope>
    <source>
        <strain evidence="2">Foug A</strain>
    </source>
</reference>
<evidence type="ECO:0000313" key="1">
    <source>
        <dbReference type="EMBL" id="KIM61759.1"/>
    </source>
</evidence>
<accession>A0A0C3DZV2</accession>
<organism evidence="1 2">
    <name type="scientific">Scleroderma citrinum Foug A</name>
    <dbReference type="NCBI Taxonomy" id="1036808"/>
    <lineage>
        <taxon>Eukaryota</taxon>
        <taxon>Fungi</taxon>
        <taxon>Dikarya</taxon>
        <taxon>Basidiomycota</taxon>
        <taxon>Agaricomycotina</taxon>
        <taxon>Agaricomycetes</taxon>
        <taxon>Agaricomycetidae</taxon>
        <taxon>Boletales</taxon>
        <taxon>Sclerodermatineae</taxon>
        <taxon>Sclerodermataceae</taxon>
        <taxon>Scleroderma</taxon>
    </lineage>
</organism>
<dbReference type="AlphaFoldDB" id="A0A0C3DZV2"/>
<dbReference type="OrthoDB" id="3270336at2759"/>
<reference evidence="1 2" key="1">
    <citation type="submission" date="2014-04" db="EMBL/GenBank/DDBJ databases">
        <authorList>
            <consortium name="DOE Joint Genome Institute"/>
            <person name="Kuo A."/>
            <person name="Kohler A."/>
            <person name="Nagy L.G."/>
            <person name="Floudas D."/>
            <person name="Copeland A."/>
            <person name="Barry K.W."/>
            <person name="Cichocki N."/>
            <person name="Veneault-Fourrey C."/>
            <person name="LaButti K."/>
            <person name="Lindquist E.A."/>
            <person name="Lipzen A."/>
            <person name="Lundell T."/>
            <person name="Morin E."/>
            <person name="Murat C."/>
            <person name="Sun H."/>
            <person name="Tunlid A."/>
            <person name="Henrissat B."/>
            <person name="Grigoriev I.V."/>
            <person name="Hibbett D.S."/>
            <person name="Martin F."/>
            <person name="Nordberg H.P."/>
            <person name="Cantor M.N."/>
            <person name="Hua S.X."/>
        </authorList>
    </citation>
    <scope>NUCLEOTIDE SEQUENCE [LARGE SCALE GENOMIC DNA]</scope>
    <source>
        <strain evidence="1 2">Foug A</strain>
    </source>
</reference>
<gene>
    <name evidence="1" type="ORF">SCLCIDRAFT_25569</name>
</gene>
<name>A0A0C3DZV2_9AGAM</name>
<proteinExistence type="predicted"/>
<protein>
    <submittedName>
        <fullName evidence="1">Uncharacterized protein</fullName>
    </submittedName>
</protein>
<keyword evidence="2" id="KW-1185">Reference proteome</keyword>
<dbReference type="EMBL" id="KN822048">
    <property type="protein sequence ID" value="KIM61759.1"/>
    <property type="molecule type" value="Genomic_DNA"/>
</dbReference>
<evidence type="ECO:0000313" key="2">
    <source>
        <dbReference type="Proteomes" id="UP000053989"/>
    </source>
</evidence>
<sequence>MSLNPAAKRVCEGAASLPPSSFERNAMCHFLNLLIETKPIPHSLRDLQDGSLLEQYKQGIVIVECHLGKYYSHSGTIFRRKYYLIRPRPASSTLARGRFTIFINDPIAVMHVICQQWGPHMSNIASQLVAAGIPFSMCILDPAVPVKPVKFCTSALGYLPFDYQLTAGDYTAYLDRAALMKGGIVGWLAQEALGEHADMVIRCSPSNNVLQMGTAIQLGESYYWDDDLVEDEEQLICGVYKMSTGQRHVNGEQIADVSWWPKQSTWEGSGLDVGYWSSDDEAWYQKRLELIRNCGTDSQHLCMNATQWRNTLKYYKETTRTVAANRQSAEVWLDNALRT</sequence>
<dbReference type="HOGENOM" id="CLU_053388_0_0_1"/>